<comment type="caution">
    <text evidence="2">The sequence shown here is derived from an EMBL/GenBank/DDBJ whole genome shotgun (WGS) entry which is preliminary data.</text>
</comment>
<keyword evidence="1" id="KW-1133">Transmembrane helix</keyword>
<reference evidence="2 3" key="1">
    <citation type="journal article" date="2023" name="Mol. Phylogenet. Evol.">
        <title>Genome-scale phylogeny and comparative genomics of the fungal order Sordariales.</title>
        <authorList>
            <person name="Hensen N."/>
            <person name="Bonometti L."/>
            <person name="Westerberg I."/>
            <person name="Brannstrom I.O."/>
            <person name="Guillou S."/>
            <person name="Cros-Aarteil S."/>
            <person name="Calhoun S."/>
            <person name="Haridas S."/>
            <person name="Kuo A."/>
            <person name="Mondo S."/>
            <person name="Pangilinan J."/>
            <person name="Riley R."/>
            <person name="LaButti K."/>
            <person name="Andreopoulos B."/>
            <person name="Lipzen A."/>
            <person name="Chen C."/>
            <person name="Yan M."/>
            <person name="Daum C."/>
            <person name="Ng V."/>
            <person name="Clum A."/>
            <person name="Steindorff A."/>
            <person name="Ohm R.A."/>
            <person name="Martin F."/>
            <person name="Silar P."/>
            <person name="Natvig D.O."/>
            <person name="Lalanne C."/>
            <person name="Gautier V."/>
            <person name="Ament-Velasquez S.L."/>
            <person name="Kruys A."/>
            <person name="Hutchinson M.I."/>
            <person name="Powell A.J."/>
            <person name="Barry K."/>
            <person name="Miller A.N."/>
            <person name="Grigoriev I.V."/>
            <person name="Debuchy R."/>
            <person name="Gladieux P."/>
            <person name="Hiltunen Thoren M."/>
            <person name="Johannesson H."/>
        </authorList>
    </citation>
    <scope>NUCLEOTIDE SEQUENCE [LARGE SCALE GENOMIC DNA]</scope>
    <source>
        <strain evidence="2 3">FGSC 10403</strain>
    </source>
</reference>
<name>A0AAJ0MQG6_9PEZI</name>
<protein>
    <submittedName>
        <fullName evidence="2">Uncharacterized protein</fullName>
    </submittedName>
</protein>
<proteinExistence type="predicted"/>
<accession>A0AAJ0MQG6</accession>
<dbReference type="AlphaFoldDB" id="A0AAJ0MQG6"/>
<keyword evidence="1" id="KW-0472">Membrane</keyword>
<keyword evidence="3" id="KW-1185">Reference proteome</keyword>
<gene>
    <name evidence="2" type="ORF">B0T23DRAFT_171816</name>
</gene>
<organism evidence="2 3">
    <name type="scientific">Neurospora hispaniola</name>
    <dbReference type="NCBI Taxonomy" id="588809"/>
    <lineage>
        <taxon>Eukaryota</taxon>
        <taxon>Fungi</taxon>
        <taxon>Dikarya</taxon>
        <taxon>Ascomycota</taxon>
        <taxon>Pezizomycotina</taxon>
        <taxon>Sordariomycetes</taxon>
        <taxon>Sordariomycetidae</taxon>
        <taxon>Sordariales</taxon>
        <taxon>Sordariaceae</taxon>
        <taxon>Neurospora</taxon>
    </lineage>
</organism>
<dbReference type="GeneID" id="87870546"/>
<sequence>MTRGSRRQQKPRGMHNGYTTQAVEAIKVSQFGASNVKRQDLAGFHGKSQWAMTTFEHLSRSHATEAIDTAGRTRHGLTSGPCSVGEFAKQRVDRIPAFGVALYPIFVVLFLPTLRQAEQKPSGEVVTQLQGKRFEAHARSQGTPTLVGLLVLGHSKASLQSSTPNTRPATLVPCAPCNSTIEVAPTVPTHLDP</sequence>
<feature type="transmembrane region" description="Helical" evidence="1">
    <location>
        <begin position="95"/>
        <end position="114"/>
    </location>
</feature>
<evidence type="ECO:0000313" key="3">
    <source>
        <dbReference type="Proteomes" id="UP001285908"/>
    </source>
</evidence>
<evidence type="ECO:0000256" key="1">
    <source>
        <dbReference type="SAM" id="Phobius"/>
    </source>
</evidence>
<dbReference type="EMBL" id="JAULSX010000005">
    <property type="protein sequence ID" value="KAK3490859.1"/>
    <property type="molecule type" value="Genomic_DNA"/>
</dbReference>
<evidence type="ECO:0000313" key="2">
    <source>
        <dbReference type="EMBL" id="KAK3490859.1"/>
    </source>
</evidence>
<dbReference type="RefSeq" id="XP_062692042.1">
    <property type="nucleotide sequence ID" value="XM_062832924.1"/>
</dbReference>
<dbReference type="Proteomes" id="UP001285908">
    <property type="component" value="Unassembled WGS sequence"/>
</dbReference>
<keyword evidence="1" id="KW-0812">Transmembrane</keyword>